<dbReference type="EMBL" id="BAABLX010000009">
    <property type="protein sequence ID" value="GAA4939818.1"/>
    <property type="molecule type" value="Genomic_DNA"/>
</dbReference>
<dbReference type="Proteomes" id="UP001409585">
    <property type="component" value="Unassembled WGS sequence"/>
</dbReference>
<comment type="subcellular location">
    <subcellularLocation>
        <location evidence="1">Cell membrane</location>
        <topology evidence="1">Multi-pass membrane protein</topology>
    </subcellularLocation>
</comment>
<protein>
    <recommendedName>
        <fullName evidence="9">Polysaccharide biosynthesis protein C-terminal domain-containing protein</fullName>
    </recommendedName>
</protein>
<dbReference type="AlphaFoldDB" id="A0AAV3U1W2"/>
<evidence type="ECO:0000256" key="1">
    <source>
        <dbReference type="ARBA" id="ARBA00004651"/>
    </source>
</evidence>
<keyword evidence="5 6" id="KW-0472">Membrane</keyword>
<dbReference type="GO" id="GO:0005886">
    <property type="term" value="C:plasma membrane"/>
    <property type="evidence" value="ECO:0007669"/>
    <property type="project" value="UniProtKB-SubCell"/>
</dbReference>
<feature type="transmembrane region" description="Helical" evidence="6">
    <location>
        <begin position="180"/>
        <end position="200"/>
    </location>
</feature>
<feature type="transmembrane region" description="Helical" evidence="6">
    <location>
        <begin position="296"/>
        <end position="316"/>
    </location>
</feature>
<feature type="transmembrane region" description="Helical" evidence="6">
    <location>
        <begin position="12"/>
        <end position="42"/>
    </location>
</feature>
<comment type="caution">
    <text evidence="7">The sequence shown here is derived from an EMBL/GenBank/DDBJ whole genome shotgun (WGS) entry which is preliminary data.</text>
</comment>
<evidence type="ECO:0000256" key="3">
    <source>
        <dbReference type="ARBA" id="ARBA00022692"/>
    </source>
</evidence>
<feature type="transmembrane region" description="Helical" evidence="6">
    <location>
        <begin position="328"/>
        <end position="353"/>
    </location>
</feature>
<feature type="transmembrane region" description="Helical" evidence="6">
    <location>
        <begin position="384"/>
        <end position="401"/>
    </location>
</feature>
<evidence type="ECO:0000313" key="8">
    <source>
        <dbReference type="Proteomes" id="UP001409585"/>
    </source>
</evidence>
<organism evidence="7 8">
    <name type="scientific">Halioxenophilus aromaticivorans</name>
    <dbReference type="NCBI Taxonomy" id="1306992"/>
    <lineage>
        <taxon>Bacteria</taxon>
        <taxon>Pseudomonadati</taxon>
        <taxon>Pseudomonadota</taxon>
        <taxon>Gammaproteobacteria</taxon>
        <taxon>Alteromonadales</taxon>
        <taxon>Alteromonadaceae</taxon>
        <taxon>Halioxenophilus</taxon>
    </lineage>
</organism>
<name>A0AAV3U1W2_9ALTE</name>
<keyword evidence="8" id="KW-1185">Reference proteome</keyword>
<dbReference type="InterPro" id="IPR050833">
    <property type="entry name" value="Poly_Biosynth_Transport"/>
</dbReference>
<feature type="transmembrane region" description="Helical" evidence="6">
    <location>
        <begin position="96"/>
        <end position="120"/>
    </location>
</feature>
<evidence type="ECO:0008006" key="9">
    <source>
        <dbReference type="Google" id="ProtNLM"/>
    </source>
</evidence>
<dbReference type="RefSeq" id="WP_345420277.1">
    <property type="nucleotide sequence ID" value="NZ_AP031496.1"/>
</dbReference>
<accession>A0AAV3U1W2</accession>
<dbReference type="PANTHER" id="PTHR30250">
    <property type="entry name" value="PST FAMILY PREDICTED COLANIC ACID TRANSPORTER"/>
    <property type="match status" value="1"/>
</dbReference>
<evidence type="ECO:0000313" key="7">
    <source>
        <dbReference type="EMBL" id="GAA4939818.1"/>
    </source>
</evidence>
<feature type="transmembrane region" description="Helical" evidence="6">
    <location>
        <begin position="360"/>
        <end position="378"/>
    </location>
</feature>
<feature type="transmembrane region" description="Helical" evidence="6">
    <location>
        <begin position="221"/>
        <end position="240"/>
    </location>
</feature>
<feature type="transmembrane region" description="Helical" evidence="6">
    <location>
        <begin position="152"/>
        <end position="174"/>
    </location>
</feature>
<evidence type="ECO:0000256" key="5">
    <source>
        <dbReference type="ARBA" id="ARBA00023136"/>
    </source>
</evidence>
<feature type="transmembrane region" description="Helical" evidence="6">
    <location>
        <begin position="54"/>
        <end position="76"/>
    </location>
</feature>
<sequence length="424" mass="45875">MKQLSQQVKSLFLGSTLLSSSLMALILKAVGAAANFLMALVITQQLGAEVATSFYVYSYFAIILSVVVRMGMDSVILRQVSMFGRGIVFSTLRRAFGVVVVCSTLCLALGVGFAQLVSWISTDDVFIVYSIALTWSLTQLLAAAFKGIGRNAVAAFFDAIPVSCVVIMAVLLGLVPGESLVVLLVALQAIALVVAFWLMAQACKGVTQRRNRALIWSIDHMAVDALNLCMIWLPFFVVAAVADEVVASNLNIIIKLVMVGNLFIAVFNGVTAKRVTRLLSASESKAALRAARCQTLYALLWVFPVTFAVLYAGYRFHLFAGIQHDELVMAMGFLLLAQLINIVTGPVEVILAMARQSRRLLLITMVSFGVSALALSVFVWFSSLVGAALSILAGVAAFNFISAKHVRHQLGGWVFPRFYSANRI</sequence>
<dbReference type="PANTHER" id="PTHR30250:SF11">
    <property type="entry name" value="O-ANTIGEN TRANSPORTER-RELATED"/>
    <property type="match status" value="1"/>
</dbReference>
<reference evidence="8" key="1">
    <citation type="journal article" date="2019" name="Int. J. Syst. Evol. Microbiol.">
        <title>The Global Catalogue of Microorganisms (GCM) 10K type strain sequencing project: providing services to taxonomists for standard genome sequencing and annotation.</title>
        <authorList>
            <consortium name="The Broad Institute Genomics Platform"/>
            <consortium name="The Broad Institute Genome Sequencing Center for Infectious Disease"/>
            <person name="Wu L."/>
            <person name="Ma J."/>
        </authorList>
    </citation>
    <scope>NUCLEOTIDE SEQUENCE [LARGE SCALE GENOMIC DNA]</scope>
    <source>
        <strain evidence="8">JCM 19134</strain>
    </source>
</reference>
<evidence type="ECO:0000256" key="6">
    <source>
        <dbReference type="SAM" id="Phobius"/>
    </source>
</evidence>
<evidence type="ECO:0000256" key="4">
    <source>
        <dbReference type="ARBA" id="ARBA00022989"/>
    </source>
</evidence>
<evidence type="ECO:0000256" key="2">
    <source>
        <dbReference type="ARBA" id="ARBA00022475"/>
    </source>
</evidence>
<proteinExistence type="predicted"/>
<keyword evidence="3 6" id="KW-0812">Transmembrane</keyword>
<feature type="transmembrane region" description="Helical" evidence="6">
    <location>
        <begin position="126"/>
        <end position="145"/>
    </location>
</feature>
<feature type="transmembrane region" description="Helical" evidence="6">
    <location>
        <begin position="252"/>
        <end position="275"/>
    </location>
</feature>
<keyword evidence="4 6" id="KW-1133">Transmembrane helix</keyword>
<keyword evidence="2" id="KW-1003">Cell membrane</keyword>
<gene>
    <name evidence="7" type="ORF">GCM10025791_17630</name>
</gene>